<dbReference type="SUPFAM" id="SSF53850">
    <property type="entry name" value="Periplasmic binding protein-like II"/>
    <property type="match status" value="1"/>
</dbReference>
<dbReference type="PANTHER" id="PTHR43649">
    <property type="entry name" value="ARABINOSE-BINDING PROTEIN-RELATED"/>
    <property type="match status" value="1"/>
</dbReference>
<evidence type="ECO:0000256" key="1">
    <source>
        <dbReference type="SAM" id="SignalP"/>
    </source>
</evidence>
<sequence length="442" mass="47602">MRDLSRRRLLRAASGAGLGLLAAPALAACGTSAAAPVRSGRAQISLWTHDPDYIKTFRSAIKDVGLMRGSRFDFGLDITSSAPADIMTRMIAQAVADGNTPDLAGLNFDQFPRVMQSSIAENLFVDLTDTVRPLGDDLLKLSPYSVDGVPYGLESGNAITVLYYRQDLFDTYNVPETLETWEEFLEHGARLSADHKVSVGMISTGDNGSIVNGFLQFLLQRGGGFFNTAGELILDSPEALEVLEFMTRGVRSGALMALPDPYGSACAAALKSGRLAATAMPNWYNAAGLQANVPEQRGRWRIRTLPRFAGGGHIASTMGGTAFAVLKDKPNSEAGLELLRRVYLSREGQVLRYRFGGYLPTLAPLYDDPELVASKDEYLGGQQAFEIYSAAAADLPLFYQAASMQILSDVLGGQILDALKGRTSPTAALNAGLKAYRQQVTR</sequence>
<dbReference type="Gene3D" id="3.40.190.10">
    <property type="entry name" value="Periplasmic binding protein-like II"/>
    <property type="match status" value="1"/>
</dbReference>
<accession>A0ABV9VHC0</accession>
<dbReference type="RefSeq" id="WP_033303496.1">
    <property type="nucleotide sequence ID" value="NZ_JBHSJE010000014.1"/>
</dbReference>
<keyword evidence="1" id="KW-0732">Signal</keyword>
<dbReference type="InterPro" id="IPR050490">
    <property type="entry name" value="Bact_solute-bd_prot1"/>
</dbReference>
<keyword evidence="3" id="KW-1185">Reference proteome</keyword>
<reference evidence="3" key="1">
    <citation type="journal article" date="2019" name="Int. J. Syst. Evol. Microbiol.">
        <title>The Global Catalogue of Microorganisms (GCM) 10K type strain sequencing project: providing services to taxonomists for standard genome sequencing and annotation.</title>
        <authorList>
            <consortium name="The Broad Institute Genomics Platform"/>
            <consortium name="The Broad Institute Genome Sequencing Center for Infectious Disease"/>
            <person name="Wu L."/>
            <person name="Ma J."/>
        </authorList>
    </citation>
    <scope>NUCLEOTIDE SEQUENCE [LARGE SCALE GENOMIC DNA]</scope>
    <source>
        <strain evidence="3">ICMP 257</strain>
    </source>
</reference>
<name>A0ABV9VHC0_STRAZ</name>
<feature type="chain" id="PRO_5046752931" evidence="1">
    <location>
        <begin position="28"/>
        <end position="442"/>
    </location>
</feature>
<proteinExistence type="predicted"/>
<gene>
    <name evidence="2" type="ORF">ACFPL4_33370</name>
</gene>
<dbReference type="EMBL" id="JBHSJE010000014">
    <property type="protein sequence ID" value="MFC4983171.1"/>
    <property type="molecule type" value="Genomic_DNA"/>
</dbReference>
<comment type="caution">
    <text evidence="2">The sequence shown here is derived from an EMBL/GenBank/DDBJ whole genome shotgun (WGS) entry which is preliminary data.</text>
</comment>
<evidence type="ECO:0000313" key="2">
    <source>
        <dbReference type="EMBL" id="MFC4983171.1"/>
    </source>
</evidence>
<evidence type="ECO:0000313" key="3">
    <source>
        <dbReference type="Proteomes" id="UP001595908"/>
    </source>
</evidence>
<organism evidence="2 3">
    <name type="scientific">Streptomyces atroolivaceus</name>
    <dbReference type="NCBI Taxonomy" id="66869"/>
    <lineage>
        <taxon>Bacteria</taxon>
        <taxon>Bacillati</taxon>
        <taxon>Actinomycetota</taxon>
        <taxon>Actinomycetes</taxon>
        <taxon>Kitasatosporales</taxon>
        <taxon>Streptomycetaceae</taxon>
        <taxon>Streptomyces</taxon>
    </lineage>
</organism>
<dbReference type="Pfam" id="PF13416">
    <property type="entry name" value="SBP_bac_8"/>
    <property type="match status" value="1"/>
</dbReference>
<dbReference type="PROSITE" id="PS51318">
    <property type="entry name" value="TAT"/>
    <property type="match status" value="1"/>
</dbReference>
<dbReference type="InterPro" id="IPR006311">
    <property type="entry name" value="TAT_signal"/>
</dbReference>
<dbReference type="Proteomes" id="UP001595908">
    <property type="component" value="Unassembled WGS sequence"/>
</dbReference>
<dbReference type="InterPro" id="IPR006059">
    <property type="entry name" value="SBP"/>
</dbReference>
<protein>
    <submittedName>
        <fullName evidence="2">ABC transporter substrate-binding protein</fullName>
    </submittedName>
</protein>
<dbReference type="PANTHER" id="PTHR43649:SF12">
    <property type="entry name" value="DIACETYLCHITOBIOSE BINDING PROTEIN DASA"/>
    <property type="match status" value="1"/>
</dbReference>
<dbReference type="GeneID" id="31235654"/>
<feature type="signal peptide" evidence="1">
    <location>
        <begin position="1"/>
        <end position="27"/>
    </location>
</feature>
<dbReference type="PROSITE" id="PS51257">
    <property type="entry name" value="PROKAR_LIPOPROTEIN"/>
    <property type="match status" value="1"/>
</dbReference>